<dbReference type="InterPro" id="IPR038607">
    <property type="entry name" value="PhoD-like_sf"/>
</dbReference>
<reference evidence="4" key="1">
    <citation type="submission" date="2021-11" db="EMBL/GenBank/DDBJ databases">
        <title>Genome sequence.</title>
        <authorList>
            <person name="Sun Q."/>
        </authorList>
    </citation>
    <scope>NUCLEOTIDE SEQUENCE</scope>
    <source>
        <strain evidence="4">JC740</strain>
    </source>
</reference>
<gene>
    <name evidence="4" type="ORF">LOC71_02495</name>
</gene>
<evidence type="ECO:0000259" key="3">
    <source>
        <dbReference type="Pfam" id="PF25077"/>
    </source>
</evidence>
<evidence type="ECO:0000259" key="2">
    <source>
        <dbReference type="Pfam" id="PF09423"/>
    </source>
</evidence>
<feature type="domain" description="DUF7800" evidence="3">
    <location>
        <begin position="74"/>
        <end position="156"/>
    </location>
</feature>
<evidence type="ECO:0000313" key="4">
    <source>
        <dbReference type="EMBL" id="MCC9641126.1"/>
    </source>
</evidence>
<dbReference type="InterPro" id="IPR029052">
    <property type="entry name" value="Metallo-depent_PP-like"/>
</dbReference>
<dbReference type="RefSeq" id="WP_230271067.1">
    <property type="nucleotide sequence ID" value="NZ_JAJKFW010000004.1"/>
</dbReference>
<feature type="signal peptide" evidence="1">
    <location>
        <begin position="1"/>
        <end position="21"/>
    </location>
</feature>
<dbReference type="EMBL" id="JAJKFW010000004">
    <property type="protein sequence ID" value="MCC9641126.1"/>
    <property type="molecule type" value="Genomic_DNA"/>
</dbReference>
<dbReference type="InterPro" id="IPR018946">
    <property type="entry name" value="PhoD-like_MPP"/>
</dbReference>
<dbReference type="PANTHER" id="PTHR33987:SF1">
    <property type="entry name" value="CALCINEURIN-LIKE METALLO-PHOSPHOESTERASE SUPERFAMILY PROTEIN"/>
    <property type="match status" value="1"/>
</dbReference>
<accession>A0ABS8NF90</accession>
<feature type="chain" id="PRO_5047409852" evidence="1">
    <location>
        <begin position="22"/>
        <end position="469"/>
    </location>
</feature>
<dbReference type="Gene3D" id="3.60.21.70">
    <property type="entry name" value="PhoD-like phosphatase"/>
    <property type="match status" value="1"/>
</dbReference>
<dbReference type="Pfam" id="PF09423">
    <property type="entry name" value="PhoD"/>
    <property type="match status" value="1"/>
</dbReference>
<feature type="domain" description="PhoD-like phosphatase metallophosphatase" evidence="2">
    <location>
        <begin position="169"/>
        <end position="418"/>
    </location>
</feature>
<organism evidence="4 5">
    <name type="scientific">Rhodopirellula halodulae</name>
    <dbReference type="NCBI Taxonomy" id="2894198"/>
    <lineage>
        <taxon>Bacteria</taxon>
        <taxon>Pseudomonadati</taxon>
        <taxon>Planctomycetota</taxon>
        <taxon>Planctomycetia</taxon>
        <taxon>Pirellulales</taxon>
        <taxon>Pirellulaceae</taxon>
        <taxon>Rhodopirellula</taxon>
    </lineage>
</organism>
<comment type="caution">
    <text evidence="4">The sequence shown here is derived from an EMBL/GenBank/DDBJ whole genome shotgun (WGS) entry which is preliminary data.</text>
</comment>
<sequence>MKKLFCGTVLAFACASVGVQAKPPIPTPRETPVIGDMDHYFLQSMYTWEEPDASLEDVVHDQEYQELIQKHSLKLLGGPMLGCVTDNSARIWVRTVESAEVQLVWDGGESDVVRTSADNDFTALLDMKGLKPNTRVAYDIRVDGEPVFAEQRPSFRTFPAKEQPATVSFAFGGGARYNPPKEKMWDVIAEHQPDALLMLGDNVYIDQPKSRTKQRVHYYRRQLRPEYQRLTASTSVYAVYDDHDLGKDDSSGGPRRFKPEWKFKTWKVFRENWNNPAYGGGDQLPGCWFDFSMGDVDVFMLDNRYYRSFEDGTMLGPEQKEWLKQRLKASTATFKVLASGTLWTEHADKGGRDSWWGVKEERNEIFDWIDEHDIGGVILISADRHRTDIYKIERPQGYDLFEFETSKLTNDHTHPTKEEALFSYNEGNFFGKMPFEFEKPDPEVTFECITMENETVHSMTLKRSQLQKN</sequence>
<dbReference type="Proteomes" id="UP001430306">
    <property type="component" value="Unassembled WGS sequence"/>
</dbReference>
<dbReference type="PANTHER" id="PTHR33987">
    <property type="entry name" value="CALCINEURIN-LIKE METALLO-PHOSPHOESTERASE SUPERFAMILY PROTEIN"/>
    <property type="match status" value="1"/>
</dbReference>
<dbReference type="CDD" id="cd07389">
    <property type="entry name" value="MPP_PhoD"/>
    <property type="match status" value="1"/>
</dbReference>
<evidence type="ECO:0000256" key="1">
    <source>
        <dbReference type="SAM" id="SignalP"/>
    </source>
</evidence>
<dbReference type="InterPro" id="IPR056702">
    <property type="entry name" value="DUF7800"/>
</dbReference>
<name>A0ABS8NF90_9BACT</name>
<keyword evidence="1" id="KW-0732">Signal</keyword>
<proteinExistence type="predicted"/>
<dbReference type="Pfam" id="PF25077">
    <property type="entry name" value="DUF7800"/>
    <property type="match status" value="1"/>
</dbReference>
<keyword evidence="5" id="KW-1185">Reference proteome</keyword>
<dbReference type="SUPFAM" id="SSF56300">
    <property type="entry name" value="Metallo-dependent phosphatases"/>
    <property type="match status" value="1"/>
</dbReference>
<evidence type="ECO:0000313" key="5">
    <source>
        <dbReference type="Proteomes" id="UP001430306"/>
    </source>
</evidence>
<protein>
    <submittedName>
        <fullName evidence="4">Alkaline phosphatase family protein</fullName>
    </submittedName>
</protein>